<dbReference type="PRINTS" id="PR00368">
    <property type="entry name" value="FADPNR"/>
</dbReference>
<dbReference type="InterPro" id="IPR036188">
    <property type="entry name" value="FAD/NAD-bd_sf"/>
</dbReference>
<comment type="caution">
    <text evidence="2">The sequence shown here is derived from an EMBL/GenBank/DDBJ whole genome shotgun (WGS) entry which is preliminary data.</text>
</comment>
<evidence type="ECO:0000313" key="3">
    <source>
        <dbReference type="Proteomes" id="UP001206483"/>
    </source>
</evidence>
<dbReference type="InterPro" id="IPR038732">
    <property type="entry name" value="HpyO/CreE_NAD-binding"/>
</dbReference>
<reference evidence="2 3" key="1">
    <citation type="submission" date="2022-06" db="EMBL/GenBank/DDBJ databases">
        <title>Sequencing the genomes of 1000 actinobacteria strains.</title>
        <authorList>
            <person name="Klenk H.-P."/>
        </authorList>
    </citation>
    <scope>NUCLEOTIDE SEQUENCE [LARGE SCALE GENOMIC DNA]</scope>
    <source>
        <strain evidence="2 3">DSM 41656</strain>
    </source>
</reference>
<dbReference type="PANTHER" id="PTHR40254">
    <property type="entry name" value="BLR0577 PROTEIN"/>
    <property type="match status" value="1"/>
</dbReference>
<evidence type="ECO:0000259" key="1">
    <source>
        <dbReference type="Pfam" id="PF13454"/>
    </source>
</evidence>
<organism evidence="2 3">
    <name type="scientific">Kitasatospora paracochleata</name>
    <dbReference type="NCBI Taxonomy" id="58354"/>
    <lineage>
        <taxon>Bacteria</taxon>
        <taxon>Bacillati</taxon>
        <taxon>Actinomycetota</taxon>
        <taxon>Actinomycetes</taxon>
        <taxon>Kitasatosporales</taxon>
        <taxon>Streptomycetaceae</taxon>
        <taxon>Kitasatospora</taxon>
    </lineage>
</organism>
<dbReference type="PANTHER" id="PTHR40254:SF1">
    <property type="entry name" value="BLR0577 PROTEIN"/>
    <property type="match status" value="1"/>
</dbReference>
<protein>
    <submittedName>
        <fullName evidence="2">NAD(P)/FAD-binding protein YdhS</fullName>
    </submittedName>
</protein>
<dbReference type="RefSeq" id="WP_253801601.1">
    <property type="nucleotide sequence ID" value="NZ_BAAAUB010000020.1"/>
</dbReference>
<dbReference type="Proteomes" id="UP001206483">
    <property type="component" value="Unassembled WGS sequence"/>
</dbReference>
<feature type="domain" description="FAD-dependent urate hydroxylase HpyO/Asp monooxygenase CreE-like FAD/NAD(P)-binding" evidence="1">
    <location>
        <begin position="12"/>
        <end position="184"/>
    </location>
</feature>
<gene>
    <name evidence="2" type="ORF">FHR36_005656</name>
</gene>
<name>A0ABT1J4X9_9ACTN</name>
<dbReference type="EMBL" id="JAMZDX010000005">
    <property type="protein sequence ID" value="MCP2312490.1"/>
    <property type="molecule type" value="Genomic_DNA"/>
</dbReference>
<proteinExistence type="predicted"/>
<evidence type="ECO:0000313" key="2">
    <source>
        <dbReference type="EMBL" id="MCP2312490.1"/>
    </source>
</evidence>
<dbReference type="Pfam" id="PF13454">
    <property type="entry name" value="NAD_binding_9"/>
    <property type="match status" value="1"/>
</dbReference>
<dbReference type="SUPFAM" id="SSF51905">
    <property type="entry name" value="FAD/NAD(P)-binding domain"/>
    <property type="match status" value="2"/>
</dbReference>
<keyword evidence="3" id="KW-1185">Reference proteome</keyword>
<dbReference type="Gene3D" id="3.50.50.60">
    <property type="entry name" value="FAD/NAD(P)-binding domain"/>
    <property type="match status" value="1"/>
</dbReference>
<accession>A0ABT1J4X9</accession>
<sequence>MSRTALRPRVLIVGAGLAGTATAIRLLRFARSPLEIVLLERHSAYRSAGVAYHRDGNPWDHVFNIQAGRMSVFREDVLDFVRWANHEADRRDWPEPWAGLEFVEQGPAPRRIFQDYLDDRLAEARREACPGVVLVEADGEAVDLKVVPGGVEVTVDRLSAPDLDTAADGGSTVLPAAHVVLATGLELREPAFAAEVADHPAFVRNPYSAAGVRTLQALAPEATVAIVGSVLSAYDAAGLLLRGGHTGRIHLISRSGTIFRTYPGGHEHGVVALPCPKSLLEPYRGREEFLDRVRTEWTAACAAVGREHPDVDPVVVAERVAKAWEPHLPEAIERIPTAELRGLLDEYGTAIAAVRVGAVEYTMAVIERAMRPADGPVRLLVGGVAAITPTASGRLVVHVAGPDGKRAVEADLVVSNFGREPDYHRVVQPLWRNLLRHGIAVPHGRTGRGLEVDAHGTLLGADGDPAGPVSAVGVLREGDEIVRNGRTGAFAFNLAAIKNHSIAVAAHVVERLEMGDDDSARKLARIHSRLGNSEEVDGPGFEEAVVLEVRRLATRGRAEREMLDSLLEAGIRSLGEGPATSPNDAHRHDRLLRAEVNRAAVRRLTDVSVTPRQLRRQLGIAKADHLED</sequence>
<dbReference type="InterPro" id="IPR052189">
    <property type="entry name" value="L-asp_N-monooxygenase_NS-form"/>
</dbReference>